<evidence type="ECO:0000313" key="1">
    <source>
        <dbReference type="EMBL" id="MBX08455.1"/>
    </source>
</evidence>
<name>A0A2P2KRT9_RHIMU</name>
<dbReference type="AlphaFoldDB" id="A0A2P2KRT9"/>
<reference evidence="1" key="1">
    <citation type="submission" date="2018-02" db="EMBL/GenBank/DDBJ databases">
        <title>Rhizophora mucronata_Transcriptome.</title>
        <authorList>
            <person name="Meera S.P."/>
            <person name="Sreeshan A."/>
            <person name="Augustine A."/>
        </authorList>
    </citation>
    <scope>NUCLEOTIDE SEQUENCE</scope>
    <source>
        <tissue evidence="1">Leaf</tissue>
    </source>
</reference>
<sequence length="33" mass="3543">MEITMNRTGSGVLALTAALTASSIFRQSRCLSR</sequence>
<organism evidence="1">
    <name type="scientific">Rhizophora mucronata</name>
    <name type="common">Asiatic mangrove</name>
    <dbReference type="NCBI Taxonomy" id="61149"/>
    <lineage>
        <taxon>Eukaryota</taxon>
        <taxon>Viridiplantae</taxon>
        <taxon>Streptophyta</taxon>
        <taxon>Embryophyta</taxon>
        <taxon>Tracheophyta</taxon>
        <taxon>Spermatophyta</taxon>
        <taxon>Magnoliopsida</taxon>
        <taxon>eudicotyledons</taxon>
        <taxon>Gunneridae</taxon>
        <taxon>Pentapetalae</taxon>
        <taxon>rosids</taxon>
        <taxon>fabids</taxon>
        <taxon>Malpighiales</taxon>
        <taxon>Rhizophoraceae</taxon>
        <taxon>Rhizophora</taxon>
    </lineage>
</organism>
<accession>A0A2P2KRT9</accession>
<proteinExistence type="predicted"/>
<protein>
    <submittedName>
        <fullName evidence="1">Cytosolic enolase 3-like isoform X1</fullName>
    </submittedName>
</protein>
<dbReference type="EMBL" id="GGEC01027971">
    <property type="protein sequence ID" value="MBX08455.1"/>
    <property type="molecule type" value="Transcribed_RNA"/>
</dbReference>